<evidence type="ECO:0000256" key="1">
    <source>
        <dbReference type="ARBA" id="ARBA00022723"/>
    </source>
</evidence>
<evidence type="ECO:0000313" key="4">
    <source>
        <dbReference type="Proteomes" id="UP000261257"/>
    </source>
</evidence>
<dbReference type="Proteomes" id="UP000261257">
    <property type="component" value="Unassembled WGS sequence"/>
</dbReference>
<dbReference type="InterPro" id="IPR015813">
    <property type="entry name" value="Pyrv/PenolPyrv_kinase-like_dom"/>
</dbReference>
<dbReference type="Pfam" id="PF03328">
    <property type="entry name" value="HpcH_HpaI"/>
    <property type="match status" value="1"/>
</dbReference>
<dbReference type="RefSeq" id="WP_117620538.1">
    <property type="nucleotide sequence ID" value="NZ_QRQF01000001.1"/>
</dbReference>
<dbReference type="Gene3D" id="3.20.20.60">
    <property type="entry name" value="Phosphoenolpyruvate-binding domains"/>
    <property type="match status" value="2"/>
</dbReference>
<gene>
    <name evidence="3" type="ORF">DXC39_02200</name>
</gene>
<dbReference type="GO" id="GO:0003824">
    <property type="term" value="F:catalytic activity"/>
    <property type="evidence" value="ECO:0007669"/>
    <property type="project" value="InterPro"/>
</dbReference>
<reference evidence="3 4" key="1">
    <citation type="submission" date="2018-08" db="EMBL/GenBank/DDBJ databases">
        <title>A genome reference for cultivated species of the human gut microbiota.</title>
        <authorList>
            <person name="Zou Y."/>
            <person name="Xue W."/>
            <person name="Luo G."/>
        </authorList>
    </citation>
    <scope>NUCLEOTIDE SEQUENCE [LARGE SCALE GENOMIC DNA]</scope>
    <source>
        <strain evidence="3 4">TF05-11AC</strain>
    </source>
</reference>
<feature type="domain" description="HpcH/HpaI aldolase/citrate lyase" evidence="2">
    <location>
        <begin position="9"/>
        <end position="156"/>
    </location>
</feature>
<dbReference type="InterPro" id="IPR005000">
    <property type="entry name" value="Aldolase/citrate-lyase_domain"/>
</dbReference>
<evidence type="ECO:0000259" key="2">
    <source>
        <dbReference type="Pfam" id="PF03328"/>
    </source>
</evidence>
<evidence type="ECO:0000313" key="3">
    <source>
        <dbReference type="EMBL" id="RGM08797.1"/>
    </source>
</evidence>
<proteinExistence type="predicted"/>
<accession>A0A3E4UI30</accession>
<dbReference type="EMBL" id="QSSQ01000001">
    <property type="protein sequence ID" value="RGM08797.1"/>
    <property type="molecule type" value="Genomic_DNA"/>
</dbReference>
<name>A0A3E4UI30_9FIRM</name>
<organism evidence="3 4">
    <name type="scientific">Hungatella hathewayi</name>
    <dbReference type="NCBI Taxonomy" id="154046"/>
    <lineage>
        <taxon>Bacteria</taxon>
        <taxon>Bacillati</taxon>
        <taxon>Bacillota</taxon>
        <taxon>Clostridia</taxon>
        <taxon>Lachnospirales</taxon>
        <taxon>Lachnospiraceae</taxon>
        <taxon>Hungatella</taxon>
    </lineage>
</organism>
<dbReference type="GO" id="GO:0046872">
    <property type="term" value="F:metal ion binding"/>
    <property type="evidence" value="ECO:0007669"/>
    <property type="project" value="UniProtKB-KW"/>
</dbReference>
<dbReference type="SUPFAM" id="SSF51621">
    <property type="entry name" value="Phosphoenolpyruvate/pyruvate domain"/>
    <property type="match status" value="1"/>
</dbReference>
<keyword evidence="1" id="KW-0479">Metal-binding</keyword>
<sequence>MSLKLMYITNRPDIAQIAETAGVDRILVDMEYIGKADRQGELDTVQNHHTLEDIKKISNSIVLADLLVRVNPIHNKTDHYISSEEEIDRAIENGAKILMLPYFKTVAEAEMFIKIVAGRARVVLLLETPEAVQVVDDILKLDGLDEIFIGLNDLSLGYRKKFMFELLSDGIVEDLCYRFKKAGIPYGFGGIAALGKGDLPSEKIITEHYRLGSTCAILSRSFCNVSKIQHLGIISDTFINGVKEIRRFEEKVSIHRDFFTDNKKEIKEIIQKIG</sequence>
<dbReference type="InterPro" id="IPR040442">
    <property type="entry name" value="Pyrv_kinase-like_dom_sf"/>
</dbReference>
<protein>
    <submittedName>
        <fullName evidence="3">Aldolase</fullName>
    </submittedName>
</protein>
<comment type="caution">
    <text evidence="3">The sequence shown here is derived from an EMBL/GenBank/DDBJ whole genome shotgun (WGS) entry which is preliminary data.</text>
</comment>
<dbReference type="AlphaFoldDB" id="A0A3E4UI30"/>